<proteinExistence type="predicted"/>
<feature type="transmembrane region" description="Helical" evidence="6">
    <location>
        <begin position="84"/>
        <end position="102"/>
    </location>
</feature>
<evidence type="ECO:0008006" key="9">
    <source>
        <dbReference type="Google" id="ProtNLM"/>
    </source>
</evidence>
<evidence type="ECO:0000256" key="4">
    <source>
        <dbReference type="ARBA" id="ARBA00022989"/>
    </source>
</evidence>
<evidence type="ECO:0000256" key="6">
    <source>
        <dbReference type="SAM" id="Phobius"/>
    </source>
</evidence>
<evidence type="ECO:0000256" key="3">
    <source>
        <dbReference type="ARBA" id="ARBA00022692"/>
    </source>
</evidence>
<dbReference type="PANTHER" id="PTHR33452:SF1">
    <property type="entry name" value="INNER MEMBRANE PROTEIN YPHA-RELATED"/>
    <property type="match status" value="1"/>
</dbReference>
<dbReference type="InterPro" id="IPR051907">
    <property type="entry name" value="DoxX-like_oxidoreductase"/>
</dbReference>
<accession>A0AA35R0F5</accession>
<comment type="caution">
    <text evidence="7">The sequence shown here is derived from an EMBL/GenBank/DDBJ whole genome shotgun (WGS) entry which is preliminary data.</text>
</comment>
<evidence type="ECO:0000313" key="8">
    <source>
        <dbReference type="Proteomes" id="UP001174909"/>
    </source>
</evidence>
<feature type="transmembrane region" description="Helical" evidence="6">
    <location>
        <begin position="58"/>
        <end position="79"/>
    </location>
</feature>
<reference evidence="7" key="1">
    <citation type="submission" date="2023-03" db="EMBL/GenBank/DDBJ databases">
        <authorList>
            <person name="Steffen K."/>
            <person name="Cardenas P."/>
        </authorList>
    </citation>
    <scope>NUCLEOTIDE SEQUENCE</scope>
</reference>
<name>A0AA35R0F5_GEOBA</name>
<feature type="transmembrane region" description="Helical" evidence="6">
    <location>
        <begin position="122"/>
        <end position="144"/>
    </location>
</feature>
<organism evidence="7 8">
    <name type="scientific">Geodia barretti</name>
    <name type="common">Barrett's horny sponge</name>
    <dbReference type="NCBI Taxonomy" id="519541"/>
    <lineage>
        <taxon>Eukaryota</taxon>
        <taxon>Metazoa</taxon>
        <taxon>Porifera</taxon>
        <taxon>Demospongiae</taxon>
        <taxon>Heteroscleromorpha</taxon>
        <taxon>Tetractinellida</taxon>
        <taxon>Astrophorina</taxon>
        <taxon>Geodiidae</taxon>
        <taxon>Geodia</taxon>
    </lineage>
</organism>
<keyword evidence="3 6" id="KW-0812">Transmembrane</keyword>
<evidence type="ECO:0000256" key="2">
    <source>
        <dbReference type="ARBA" id="ARBA00022475"/>
    </source>
</evidence>
<evidence type="ECO:0000313" key="7">
    <source>
        <dbReference type="EMBL" id="CAI7997497.1"/>
    </source>
</evidence>
<keyword evidence="2" id="KW-1003">Cell membrane</keyword>
<gene>
    <name evidence="7" type="ORF">GBAR_LOCUS2163</name>
</gene>
<keyword evidence="5 6" id="KW-0472">Membrane</keyword>
<dbReference type="EMBL" id="CASHTH010000317">
    <property type="protein sequence ID" value="CAI7997497.1"/>
    <property type="molecule type" value="Genomic_DNA"/>
</dbReference>
<sequence length="161" mass="17336">MGTASGGGIFGQFLSKYTEEFYLLFRVIFAILVFLHGIQKAFLLWGFPAGANPNGLGALVDVAGWVEIIAALFIAFGFLTRLGAGALCVTMIVAYFGVHAALSPIWPWPHLYPNPPDGGNAFVAHGGEVTILWFIIAGIIGVMGSRGKYALDRMIFKKEVL</sequence>
<keyword evidence="8" id="KW-1185">Reference proteome</keyword>
<comment type="subcellular location">
    <subcellularLocation>
        <location evidence="1">Cell membrane</location>
        <topology evidence="1">Multi-pass membrane protein</topology>
    </subcellularLocation>
</comment>
<dbReference type="Proteomes" id="UP001174909">
    <property type="component" value="Unassembled WGS sequence"/>
</dbReference>
<keyword evidence="4 6" id="KW-1133">Transmembrane helix</keyword>
<feature type="transmembrane region" description="Helical" evidence="6">
    <location>
        <begin position="21"/>
        <end position="38"/>
    </location>
</feature>
<dbReference type="InterPro" id="IPR032808">
    <property type="entry name" value="DoxX"/>
</dbReference>
<evidence type="ECO:0000256" key="1">
    <source>
        <dbReference type="ARBA" id="ARBA00004651"/>
    </source>
</evidence>
<evidence type="ECO:0000256" key="5">
    <source>
        <dbReference type="ARBA" id="ARBA00023136"/>
    </source>
</evidence>
<dbReference type="Pfam" id="PF07681">
    <property type="entry name" value="DoxX"/>
    <property type="match status" value="1"/>
</dbReference>
<dbReference type="GO" id="GO:0005886">
    <property type="term" value="C:plasma membrane"/>
    <property type="evidence" value="ECO:0007669"/>
    <property type="project" value="UniProtKB-SubCell"/>
</dbReference>
<dbReference type="PANTHER" id="PTHR33452">
    <property type="entry name" value="OXIDOREDUCTASE CATD-RELATED"/>
    <property type="match status" value="1"/>
</dbReference>
<dbReference type="AlphaFoldDB" id="A0AA35R0F5"/>
<protein>
    <recommendedName>
        <fullName evidence="9">DoxX family protein</fullName>
    </recommendedName>
</protein>